<feature type="domain" description="Zinc finger DksA/TraR C4-type" evidence="4">
    <location>
        <begin position="170"/>
        <end position="203"/>
    </location>
</feature>
<reference evidence="6 7" key="1">
    <citation type="submission" date="2020-08" db="EMBL/GenBank/DDBJ databases">
        <title>Bridging the membrane lipid divide: bacteria of the FCB group superphylum have the potential to synthesize archaeal ether lipids.</title>
        <authorList>
            <person name="Villanueva L."/>
            <person name="Von Meijenfeldt F.A.B."/>
            <person name="Westbye A.B."/>
            <person name="Yadav S."/>
            <person name="Hopmans E.C."/>
            <person name="Dutilh B.E."/>
            <person name="Sinninghe Damste J.S."/>
        </authorList>
    </citation>
    <scope>NUCLEOTIDE SEQUENCE [LARGE SCALE GENOMIC DNA]</scope>
    <source>
        <strain evidence="6">NIOZ-UU47</strain>
    </source>
</reference>
<dbReference type="InterPro" id="IPR053194">
    <property type="entry name" value="tRNA_methyltr_O"/>
</dbReference>
<comment type="caution">
    <text evidence="6">The sequence shown here is derived from an EMBL/GenBank/DDBJ whole genome shotgun (WGS) entry which is preliminary data.</text>
</comment>
<organism evidence="6 7">
    <name type="scientific">Candidatus Desulfobia pelagia</name>
    <dbReference type="NCBI Taxonomy" id="2841692"/>
    <lineage>
        <taxon>Bacteria</taxon>
        <taxon>Pseudomonadati</taxon>
        <taxon>Thermodesulfobacteriota</taxon>
        <taxon>Desulfobulbia</taxon>
        <taxon>Desulfobulbales</taxon>
        <taxon>Desulfobulbaceae</taxon>
        <taxon>Candidatus Desulfobia</taxon>
    </lineage>
</organism>
<protein>
    <submittedName>
        <fullName evidence="6">TraR/DksA C4-type zinc finger protein</fullName>
    </submittedName>
</protein>
<dbReference type="Gene3D" id="3.30.1330.130">
    <property type="match status" value="1"/>
</dbReference>
<keyword evidence="1" id="KW-0479">Metal-binding</keyword>
<evidence type="ECO:0000259" key="5">
    <source>
        <dbReference type="Pfam" id="PF02663"/>
    </source>
</evidence>
<accession>A0A8J6TFE3</accession>
<keyword evidence="3" id="KW-0862">Zinc</keyword>
<dbReference type="PANTHER" id="PTHR39418">
    <property type="entry name" value="DEHYDROGENASE-RELATED"/>
    <property type="match status" value="1"/>
</dbReference>
<dbReference type="PANTHER" id="PTHR39418:SF1">
    <property type="entry name" value="DEHYDROGENASE"/>
    <property type="match status" value="1"/>
</dbReference>
<evidence type="ECO:0000259" key="4">
    <source>
        <dbReference type="Pfam" id="PF01258"/>
    </source>
</evidence>
<dbReference type="AlphaFoldDB" id="A0A8J6TFE3"/>
<dbReference type="InterPro" id="IPR000962">
    <property type="entry name" value="Znf_DskA_TraR"/>
</dbReference>
<sequence>MEGIKSLENKKIPDFEDVVAFHGHACPGLAFGFRASLAALAELGERSEDEELVALVENRSCAVDAIQVVTGCTLGKGNLILPDYGKQVYTFLKRPSGQGVRIVVKWVSPQETAAEQETWKRFSDGDRSPEVMRIIKARKGEKMQEILKADQQELFTISHITAALPEMAQIYPSLICSQCGEKVMEPKTCQRGEKILCIPCAEKD</sequence>
<proteinExistence type="predicted"/>
<dbReference type="Pfam" id="PF02663">
    <property type="entry name" value="FmdE"/>
    <property type="match status" value="1"/>
</dbReference>
<dbReference type="GO" id="GO:0008270">
    <property type="term" value="F:zinc ion binding"/>
    <property type="evidence" value="ECO:0007669"/>
    <property type="project" value="UniProtKB-KW"/>
</dbReference>
<evidence type="ECO:0000256" key="2">
    <source>
        <dbReference type="ARBA" id="ARBA00022771"/>
    </source>
</evidence>
<dbReference type="EMBL" id="JACNJZ010000080">
    <property type="protein sequence ID" value="MBC8317302.1"/>
    <property type="molecule type" value="Genomic_DNA"/>
</dbReference>
<dbReference type="Proteomes" id="UP000614424">
    <property type="component" value="Unassembled WGS sequence"/>
</dbReference>
<keyword evidence="2" id="KW-0863">Zinc-finger</keyword>
<dbReference type="Pfam" id="PF01258">
    <property type="entry name" value="zf-dskA_traR"/>
    <property type="match status" value="1"/>
</dbReference>
<evidence type="ECO:0000313" key="7">
    <source>
        <dbReference type="Proteomes" id="UP000614424"/>
    </source>
</evidence>
<name>A0A8J6TFE3_9BACT</name>
<evidence type="ECO:0000256" key="3">
    <source>
        <dbReference type="ARBA" id="ARBA00022833"/>
    </source>
</evidence>
<evidence type="ECO:0000313" key="6">
    <source>
        <dbReference type="EMBL" id="MBC8317302.1"/>
    </source>
</evidence>
<dbReference type="PIRSF" id="PIRSF006578">
    <property type="entry name" value="FwdE"/>
    <property type="match status" value="1"/>
</dbReference>
<evidence type="ECO:0000256" key="1">
    <source>
        <dbReference type="ARBA" id="ARBA00022723"/>
    </source>
</evidence>
<dbReference type="SUPFAM" id="SSF143555">
    <property type="entry name" value="FwdE-like"/>
    <property type="match status" value="1"/>
</dbReference>
<dbReference type="InterPro" id="IPR026328">
    <property type="entry name" value="FmdE"/>
</dbReference>
<gene>
    <name evidence="6" type="ORF">H8E41_05310</name>
</gene>
<dbReference type="InterPro" id="IPR003814">
    <property type="entry name" value="FmdEsu_dom"/>
</dbReference>
<feature type="domain" description="Formylmethanofuran dehydrogenase subunit E" evidence="5">
    <location>
        <begin position="21"/>
        <end position="156"/>
    </location>
</feature>